<protein>
    <recommendedName>
        <fullName evidence="2">Type-4 uracil-DNA glycosylase</fullName>
    </recommendedName>
</protein>
<name>A0ABT1AD07_9PSEU</name>
<gene>
    <name evidence="11" type="ORF">KDL28_38500</name>
</gene>
<dbReference type="CDD" id="cd10030">
    <property type="entry name" value="UDG-F4_TTUDGA_SPO1dp_like"/>
    <property type="match status" value="1"/>
</dbReference>
<dbReference type="PANTHER" id="PTHR33693">
    <property type="entry name" value="TYPE-5 URACIL-DNA GLYCOSYLASE"/>
    <property type="match status" value="1"/>
</dbReference>
<evidence type="ECO:0000256" key="3">
    <source>
        <dbReference type="ARBA" id="ARBA00022485"/>
    </source>
</evidence>
<dbReference type="Proteomes" id="UP001165283">
    <property type="component" value="Unassembled WGS sequence"/>
</dbReference>
<keyword evidence="12" id="KW-1185">Reference proteome</keyword>
<evidence type="ECO:0000313" key="12">
    <source>
        <dbReference type="Proteomes" id="UP001165283"/>
    </source>
</evidence>
<accession>A0ABT1AD07</accession>
<keyword evidence="9" id="KW-0234">DNA repair</keyword>
<dbReference type="PANTHER" id="PTHR33693:SF9">
    <property type="entry name" value="TYPE-4 URACIL-DNA GLYCOSYLASE"/>
    <property type="match status" value="1"/>
</dbReference>
<evidence type="ECO:0000256" key="6">
    <source>
        <dbReference type="ARBA" id="ARBA00022801"/>
    </source>
</evidence>
<dbReference type="SMART" id="SM00986">
    <property type="entry name" value="UDG"/>
    <property type="match status" value="1"/>
</dbReference>
<organism evidence="11 12">
    <name type="scientific">Pseudonocardia humida</name>
    <dbReference type="NCBI Taxonomy" id="2800819"/>
    <lineage>
        <taxon>Bacteria</taxon>
        <taxon>Bacillati</taxon>
        <taxon>Actinomycetota</taxon>
        <taxon>Actinomycetes</taxon>
        <taxon>Pseudonocardiales</taxon>
        <taxon>Pseudonocardiaceae</taxon>
        <taxon>Pseudonocardia</taxon>
    </lineage>
</organism>
<keyword evidence="5" id="KW-0227">DNA damage</keyword>
<comment type="similarity">
    <text evidence="1">Belongs to the uracil-DNA glycosylase (UDG) superfamily. Type 4 (UDGa) family.</text>
</comment>
<dbReference type="NCBIfam" id="TIGR00758">
    <property type="entry name" value="UDG_fam4"/>
    <property type="match status" value="1"/>
</dbReference>
<evidence type="ECO:0000256" key="9">
    <source>
        <dbReference type="ARBA" id="ARBA00023204"/>
    </source>
</evidence>
<dbReference type="Pfam" id="PF03167">
    <property type="entry name" value="UDG"/>
    <property type="match status" value="1"/>
</dbReference>
<keyword evidence="8" id="KW-0411">Iron-sulfur</keyword>
<evidence type="ECO:0000256" key="1">
    <source>
        <dbReference type="ARBA" id="ARBA00006521"/>
    </source>
</evidence>
<reference evidence="11" key="1">
    <citation type="submission" date="2021-04" db="EMBL/GenBank/DDBJ databases">
        <title>Pseudonocardia sp. nov., isolated from sandy soil of mangrove forest.</title>
        <authorList>
            <person name="Zan Z."/>
            <person name="Huang R."/>
            <person name="Liu W."/>
        </authorList>
    </citation>
    <scope>NUCLEOTIDE SEQUENCE</scope>
    <source>
        <strain evidence="11">S2-4</strain>
    </source>
</reference>
<evidence type="ECO:0000256" key="8">
    <source>
        <dbReference type="ARBA" id="ARBA00023014"/>
    </source>
</evidence>
<evidence type="ECO:0000256" key="7">
    <source>
        <dbReference type="ARBA" id="ARBA00023004"/>
    </source>
</evidence>
<dbReference type="NCBIfam" id="TIGR03914">
    <property type="entry name" value="UDG_fam_dom"/>
    <property type="match status" value="1"/>
</dbReference>
<evidence type="ECO:0000256" key="4">
    <source>
        <dbReference type="ARBA" id="ARBA00022723"/>
    </source>
</evidence>
<evidence type="ECO:0000256" key="2">
    <source>
        <dbReference type="ARBA" id="ARBA00019403"/>
    </source>
</evidence>
<dbReference type="InterPro" id="IPR005122">
    <property type="entry name" value="Uracil-DNA_glycosylase-like"/>
</dbReference>
<evidence type="ECO:0000259" key="10">
    <source>
        <dbReference type="SMART" id="SM00986"/>
    </source>
</evidence>
<comment type="caution">
    <text evidence="11">The sequence shown here is derived from an EMBL/GenBank/DDBJ whole genome shotgun (WGS) entry which is preliminary data.</text>
</comment>
<dbReference type="InterPro" id="IPR051536">
    <property type="entry name" value="UDG_Type-4/5"/>
</dbReference>
<keyword evidence="3" id="KW-0004">4Fe-4S</keyword>
<dbReference type="SUPFAM" id="SSF52141">
    <property type="entry name" value="Uracil-DNA glycosylase-like"/>
    <property type="match status" value="1"/>
</dbReference>
<proteinExistence type="inferred from homology"/>
<evidence type="ECO:0000256" key="5">
    <source>
        <dbReference type="ARBA" id="ARBA00022763"/>
    </source>
</evidence>
<evidence type="ECO:0000313" key="11">
    <source>
        <dbReference type="EMBL" id="MCO1660955.1"/>
    </source>
</evidence>
<dbReference type="InterPro" id="IPR036895">
    <property type="entry name" value="Uracil-DNA_glycosylase-like_sf"/>
</dbReference>
<feature type="domain" description="Uracil-DNA glycosylase-like" evidence="10">
    <location>
        <begin position="28"/>
        <end position="186"/>
    </location>
</feature>
<dbReference type="Gene3D" id="3.40.470.10">
    <property type="entry name" value="Uracil-DNA glycosylase-like domain"/>
    <property type="match status" value="1"/>
</dbReference>
<dbReference type="SMART" id="SM00987">
    <property type="entry name" value="UreE_C"/>
    <property type="match status" value="1"/>
</dbReference>
<sequence>METLEELREQARTCTRCPLYEPATQTVFGEGRAGAWLMLVGEQPGDQEDRKGAPFVGPAGRVLDDALERAGIAREEVYVTNAVKHFRFDRDGKRRIHKTPGVTHIRACRPWLDGELAAVRPAVVGTLGATAAKALLGPQFRITAERGKVLEFEGRPLVATVHPSSILRGPPEAREDALTAMVQDLQVVAGLRDPG</sequence>
<keyword evidence="7" id="KW-0408">Iron</keyword>
<keyword evidence="4" id="KW-0479">Metal-binding</keyword>
<dbReference type="EMBL" id="JAGSOV010000100">
    <property type="protein sequence ID" value="MCO1660955.1"/>
    <property type="molecule type" value="Genomic_DNA"/>
</dbReference>
<dbReference type="InterPro" id="IPR005273">
    <property type="entry name" value="Ura-DNA_glyco_family4"/>
</dbReference>
<dbReference type="RefSeq" id="WP_252446486.1">
    <property type="nucleotide sequence ID" value="NZ_JAGSOV010000100.1"/>
</dbReference>
<keyword evidence="6" id="KW-0378">Hydrolase</keyword>